<accession>A0ABV9MD87</accession>
<dbReference type="PANTHER" id="PTHR33376:SF15">
    <property type="entry name" value="BLL6794 PROTEIN"/>
    <property type="match status" value="1"/>
</dbReference>
<comment type="caution">
    <text evidence="3">The sequence shown here is derived from an EMBL/GenBank/DDBJ whole genome shotgun (WGS) entry which is preliminary data.</text>
</comment>
<evidence type="ECO:0000256" key="1">
    <source>
        <dbReference type="ARBA" id="ARBA00022729"/>
    </source>
</evidence>
<reference evidence="4" key="1">
    <citation type="journal article" date="2019" name="Int. J. Syst. Evol. Microbiol.">
        <title>The Global Catalogue of Microorganisms (GCM) 10K type strain sequencing project: providing services to taxonomists for standard genome sequencing and annotation.</title>
        <authorList>
            <consortium name="The Broad Institute Genomics Platform"/>
            <consortium name="The Broad Institute Genome Sequencing Center for Infectious Disease"/>
            <person name="Wu L."/>
            <person name="Ma J."/>
        </authorList>
    </citation>
    <scope>NUCLEOTIDE SEQUENCE [LARGE SCALE GENOMIC DNA]</scope>
    <source>
        <strain evidence="4">CGMCC 1.12151</strain>
    </source>
</reference>
<dbReference type="RefSeq" id="WP_377278978.1">
    <property type="nucleotide sequence ID" value="NZ_JBHSGL010000005.1"/>
</dbReference>
<evidence type="ECO:0000256" key="2">
    <source>
        <dbReference type="SAM" id="SignalP"/>
    </source>
</evidence>
<dbReference type="PANTHER" id="PTHR33376">
    <property type="match status" value="1"/>
</dbReference>
<protein>
    <submittedName>
        <fullName evidence="3">TRAP transporter substrate-binding protein DctP</fullName>
    </submittedName>
</protein>
<dbReference type="NCBIfam" id="NF037995">
    <property type="entry name" value="TRAP_S1"/>
    <property type="match status" value="1"/>
</dbReference>
<keyword evidence="1 2" id="KW-0732">Signal</keyword>
<evidence type="ECO:0000313" key="4">
    <source>
        <dbReference type="Proteomes" id="UP001595932"/>
    </source>
</evidence>
<dbReference type="Pfam" id="PF03480">
    <property type="entry name" value="DctP"/>
    <property type="match status" value="1"/>
</dbReference>
<proteinExistence type="predicted"/>
<dbReference type="PROSITE" id="PS51257">
    <property type="entry name" value="PROKAR_LIPOPROTEIN"/>
    <property type="match status" value="1"/>
</dbReference>
<keyword evidence="4" id="KW-1185">Reference proteome</keyword>
<organism evidence="3 4">
    <name type="scientific">Planococcus dechangensis</name>
    <dbReference type="NCBI Taxonomy" id="1176255"/>
    <lineage>
        <taxon>Bacteria</taxon>
        <taxon>Bacillati</taxon>
        <taxon>Bacillota</taxon>
        <taxon>Bacilli</taxon>
        <taxon>Bacillales</taxon>
        <taxon>Caryophanaceae</taxon>
        <taxon>Planococcus</taxon>
    </lineage>
</organism>
<dbReference type="EMBL" id="JBHSGL010000005">
    <property type="protein sequence ID" value="MFC4713269.1"/>
    <property type="molecule type" value="Genomic_DNA"/>
</dbReference>
<feature type="chain" id="PRO_5046871316" evidence="2">
    <location>
        <begin position="29"/>
        <end position="371"/>
    </location>
</feature>
<feature type="signal peptide" evidence="2">
    <location>
        <begin position="1"/>
        <end position="28"/>
    </location>
</feature>
<dbReference type="Gene3D" id="3.40.190.170">
    <property type="entry name" value="Bacterial extracellular solute-binding protein, family 7"/>
    <property type="match status" value="1"/>
</dbReference>
<gene>
    <name evidence="3" type="primary">dctP</name>
    <name evidence="3" type="ORF">ACFO5U_10370</name>
</gene>
<evidence type="ECO:0000313" key="3">
    <source>
        <dbReference type="EMBL" id="MFC4713269.1"/>
    </source>
</evidence>
<sequence>MKKYGSRYLAAGAAMTLLLAGCGGGDSAGGGAEGEETITLRAATGLSAQHAWWEASMVPWMERVEELTDGQVEFETFTGGELVSVPDEGDALQTGTVDVALVLPIYQPDQFPMAEVTMLPLNHSDTIIASNAWKNLLESEEELADGQTYTEMQFGDFKVFPVSTTQEYSISTTGHEFNTVSDIEGTSLRTPSRIHEIYASKTGINSVTMPAVEIYDALSRGTFEGAFYSIADWTGYGFQDLFTYTLTGINFGHFNAFIGMSQSRWDELPENVQEAMEQANDEIFEAGAQEWIDRAETIIPDNEENGGKFVEFNELDQEVQDHFNTGIEDTWTDYANLLEDNGLPGNDLVKMWRDLLIEEGGEVPDAIMDLE</sequence>
<dbReference type="InterPro" id="IPR038404">
    <property type="entry name" value="TRAP_DctP_sf"/>
</dbReference>
<dbReference type="InterPro" id="IPR018389">
    <property type="entry name" value="DctP_fam"/>
</dbReference>
<dbReference type="Proteomes" id="UP001595932">
    <property type="component" value="Unassembled WGS sequence"/>
</dbReference>
<name>A0ABV9MD87_9BACL</name>